<keyword evidence="1" id="KW-0472">Membrane</keyword>
<proteinExistence type="predicted"/>
<sequence length="774" mass="87543">MADVRRKYNILEFGLLVRNNAKNGVECISTYPFCEDGRGCCGSQPTHLSSRRTRFDYRRPRPGFPHVGIMPDDDADRWVFSGISSFSRPRSPALLHTPLASLSLALKTPMAMAVGAEAEPRPRLETNRQPPPATQSSLGIYFPRFVVVSARSAGPWGTRYYLKKRVALVLLLLLLLSALPDRTSFVGRDLLLFFRAPHAGCGLLSAAYRGRVGCPPPPTDHMRMRGGVCGRADWLQFTARFRFRTACFLYDYSFLPFSSARRCYLLAGGDNTVGFSRRNLQAVRYWSLVHSPALLWPCYSRHSRTTIPVTIANAYLHRELGELSTYLCKNLCVTNQNPCLVRSHAAVGAASVQCVRRCTRSHRLRNCVPIAVTICWKYTGGVSRYTGTIYFLYCALVSTGMLDGNSEFLVRTSQKKTGTLDEMEIHTWNLRSVTLCPKKQFYEVTYWTQNNCVVLYVISDRRFRNLGIFAYQDESIWKMARVPRNWLDSTVLCTLEPQMFVHCLVLLGLAGVTTHLAVWRSLLLSLQVCYLLRIVQDVSNELRSNCKDDFSIKAVPYWDTERVKRSWYANMSQCSPSDCKHPRVAQPLFSKLSGFRKPLLGSPFCPLRIRTGQANVNVNVLMDRKTNSNTPTGVCLRCAHVYFQIKYMCWANREKISGNTEKNTTAIGVVENIGSSLQRCSWFGWSATDLGCGRLWGRIPSKPSLVKPSSIKPGRRYKFLYITMQIVSYFNVFGRSKPQIKDGVLPIFVALPAHFPNNISRIAKTTVELNIDIT</sequence>
<evidence type="ECO:0000256" key="1">
    <source>
        <dbReference type="SAM" id="Phobius"/>
    </source>
</evidence>
<comment type="caution">
    <text evidence="2">The sequence shown here is derived from an EMBL/GenBank/DDBJ whole genome shotgun (WGS) entry which is preliminary data.</text>
</comment>
<dbReference type="EMBL" id="JARBHB010000017">
    <property type="protein sequence ID" value="KAJ8865819.1"/>
    <property type="molecule type" value="Genomic_DNA"/>
</dbReference>
<protein>
    <submittedName>
        <fullName evidence="2">Uncharacterized protein</fullName>
    </submittedName>
</protein>
<keyword evidence="1" id="KW-0812">Transmembrane</keyword>
<gene>
    <name evidence="2" type="ORF">PR048_033341</name>
</gene>
<reference evidence="2 3" key="1">
    <citation type="submission" date="2023-02" db="EMBL/GenBank/DDBJ databases">
        <title>LHISI_Scaffold_Assembly.</title>
        <authorList>
            <person name="Stuart O.P."/>
            <person name="Cleave R."/>
            <person name="Magrath M.J.L."/>
            <person name="Mikheyev A.S."/>
        </authorList>
    </citation>
    <scope>NUCLEOTIDE SEQUENCE [LARGE SCALE GENOMIC DNA]</scope>
    <source>
        <strain evidence="2">Daus_M_001</strain>
        <tissue evidence="2">Leg muscle</tissue>
    </source>
</reference>
<feature type="transmembrane region" description="Helical" evidence="1">
    <location>
        <begin position="166"/>
        <end position="185"/>
    </location>
</feature>
<name>A0ABQ9G016_9NEOP</name>
<keyword evidence="3" id="KW-1185">Reference proteome</keyword>
<accession>A0ABQ9G016</accession>
<keyword evidence="1" id="KW-1133">Transmembrane helix</keyword>
<organism evidence="2 3">
    <name type="scientific">Dryococelus australis</name>
    <dbReference type="NCBI Taxonomy" id="614101"/>
    <lineage>
        <taxon>Eukaryota</taxon>
        <taxon>Metazoa</taxon>
        <taxon>Ecdysozoa</taxon>
        <taxon>Arthropoda</taxon>
        <taxon>Hexapoda</taxon>
        <taxon>Insecta</taxon>
        <taxon>Pterygota</taxon>
        <taxon>Neoptera</taxon>
        <taxon>Polyneoptera</taxon>
        <taxon>Phasmatodea</taxon>
        <taxon>Verophasmatodea</taxon>
        <taxon>Anareolatae</taxon>
        <taxon>Phasmatidae</taxon>
        <taxon>Eurycanthinae</taxon>
        <taxon>Dryococelus</taxon>
    </lineage>
</organism>
<evidence type="ECO:0000313" key="2">
    <source>
        <dbReference type="EMBL" id="KAJ8865819.1"/>
    </source>
</evidence>
<evidence type="ECO:0000313" key="3">
    <source>
        <dbReference type="Proteomes" id="UP001159363"/>
    </source>
</evidence>
<dbReference type="Proteomes" id="UP001159363">
    <property type="component" value="Chromosome 16"/>
</dbReference>